<evidence type="ECO:0000313" key="3">
    <source>
        <dbReference type="Proteomes" id="UP000290407"/>
    </source>
</evidence>
<feature type="chain" id="PRO_5020889436" description="DUF4595 domain-containing protein" evidence="1">
    <location>
        <begin position="24"/>
        <end position="289"/>
    </location>
</feature>
<evidence type="ECO:0000256" key="1">
    <source>
        <dbReference type="SAM" id="SignalP"/>
    </source>
</evidence>
<sequence length="289" mass="31815">MPPKSIQTLVCLLGLLIGLLACKKDPSPQSETCRLTSTSDQLIESNGTLTDLVSRTFAYTNGTLTEITEQSTTVQGRFLLERSNGRVERISRGTNDVLALTYAATATQPLSATFSRNGVSYSTFDMTYTGAGMLQRLTERRQVLPNNSLTLERSYTFTYDQAGNLITERNRSTLVGGATPEQETDYTTGPNASPYNYLPERAVLTLIAMTLGAESAPGRFWHLKTPAEYKLYSLTNGVRGSLRESATNAPTYDNAGKLLVQEQTSLLYQANNPNPITRKNRQAYTYACE</sequence>
<dbReference type="RefSeq" id="WP_129604185.1">
    <property type="nucleotide sequence ID" value="NZ_SBLB01000006.1"/>
</dbReference>
<keyword evidence="3" id="KW-1185">Reference proteome</keyword>
<organism evidence="2 3">
    <name type="scientific">Spirosoma sordidisoli</name>
    <dbReference type="NCBI Taxonomy" id="2502893"/>
    <lineage>
        <taxon>Bacteria</taxon>
        <taxon>Pseudomonadati</taxon>
        <taxon>Bacteroidota</taxon>
        <taxon>Cytophagia</taxon>
        <taxon>Cytophagales</taxon>
        <taxon>Cytophagaceae</taxon>
        <taxon>Spirosoma</taxon>
    </lineage>
</organism>
<accession>A0A4Q2UL21</accession>
<comment type="caution">
    <text evidence="2">The sequence shown here is derived from an EMBL/GenBank/DDBJ whole genome shotgun (WGS) entry which is preliminary data.</text>
</comment>
<evidence type="ECO:0000313" key="2">
    <source>
        <dbReference type="EMBL" id="RYC68185.1"/>
    </source>
</evidence>
<evidence type="ECO:0008006" key="4">
    <source>
        <dbReference type="Google" id="ProtNLM"/>
    </source>
</evidence>
<feature type="signal peptide" evidence="1">
    <location>
        <begin position="1"/>
        <end position="23"/>
    </location>
</feature>
<dbReference type="PROSITE" id="PS51257">
    <property type="entry name" value="PROKAR_LIPOPROTEIN"/>
    <property type="match status" value="1"/>
</dbReference>
<keyword evidence="1" id="KW-0732">Signal</keyword>
<protein>
    <recommendedName>
        <fullName evidence="4">DUF4595 domain-containing protein</fullName>
    </recommendedName>
</protein>
<reference evidence="2 3" key="1">
    <citation type="submission" date="2019-01" db="EMBL/GenBank/DDBJ databases">
        <title>Spirosoma flava sp. nov., a propanil-degrading bacterium isolated from herbicide-contaminated soil.</title>
        <authorList>
            <person name="Zhang L."/>
            <person name="Jiang J.-D."/>
        </authorList>
    </citation>
    <scope>NUCLEOTIDE SEQUENCE [LARGE SCALE GENOMIC DNA]</scope>
    <source>
        <strain evidence="2 3">TY50</strain>
    </source>
</reference>
<proteinExistence type="predicted"/>
<dbReference type="Proteomes" id="UP000290407">
    <property type="component" value="Unassembled WGS sequence"/>
</dbReference>
<dbReference type="EMBL" id="SBLB01000006">
    <property type="protein sequence ID" value="RYC68185.1"/>
    <property type="molecule type" value="Genomic_DNA"/>
</dbReference>
<dbReference type="AlphaFoldDB" id="A0A4Q2UL21"/>
<gene>
    <name evidence="2" type="ORF">EQG79_22310</name>
</gene>
<name>A0A4Q2UL21_9BACT</name>